<dbReference type="InterPro" id="IPR056562">
    <property type="entry name" value="LysM2_CERK1_LYK3_4_5"/>
</dbReference>
<evidence type="ECO:0000256" key="1">
    <source>
        <dbReference type="ARBA" id="ARBA00004479"/>
    </source>
</evidence>
<dbReference type="FunFam" id="3.30.200.20:FF:000043">
    <property type="entry name" value="Wall-associated receptor kinase 2"/>
    <property type="match status" value="1"/>
</dbReference>
<reference evidence="18" key="1">
    <citation type="submission" date="2023-07" db="EMBL/GenBank/DDBJ databases">
        <title>draft genome sequence of fig (Ficus carica).</title>
        <authorList>
            <person name="Takahashi T."/>
            <person name="Nishimura K."/>
        </authorList>
    </citation>
    <scope>NUCLEOTIDE SEQUENCE</scope>
</reference>
<dbReference type="Gene3D" id="3.10.350.10">
    <property type="entry name" value="LysM domain"/>
    <property type="match status" value="1"/>
</dbReference>
<dbReference type="Gene3D" id="3.30.200.20">
    <property type="entry name" value="Phosphorylase Kinase, domain 1"/>
    <property type="match status" value="1"/>
</dbReference>
<keyword evidence="3" id="KW-0808">Transferase</keyword>
<sequence length="671" mass="74852">MEVLSTHYILSLFFLFLLYPPSECQQAYLNDTGFNCSSNAAISKGYLCDGHVKSCKSFVTFRSQTPYDTPINIAYLLGSDASQISSINNISSADKIPANKLIVVPISCTCSGNIYEHLAPYTVKKSDTYYLTAKETYQGLTTCQAMISRNYYDPEEIPVGSELMVPVRCACPSPNQTASGVITLLTYLVDESETIPSIGKRFGVNIQSIYEANMLAQENTILPSTPILIPLKRESCSVYPEMFFCKCPNGHVEDGSSEGFHCISDNGKSFPVKLVALLGVGIGFALLCLLLSGYFLYQHLKRKRINIRKVRFFKQNGGLLLQEKLTSFGNGEKAKLFTSEELQRATDNYNQSRFLGRGGYGTVYKGMLPDGSVVAIKRSRAIDQKQIEQFVNEVVILSQINHRNIVKLLGCCLETETPLLVYEFIPNGTLFHQICNKDPESSLSWENRLSIACDVAGALAYMHSAASMPIFHRDIKSSNILLDEKYNAKVSDFGTSRSVPDNKTHLTTAVQGTFGYMDPEYFRSSQFTDKSDVYSYGVTLVELLTGENPFSYAKDEAKNLVVTFISLTRENQLLQVLDHRVAREAKEEDIQAIAELATRCLRLNRKKRPTMKEVSVELEGLRKSQRKLQTSQALPSFTGELAFRNSPSNAIQEEPAEQSIDFSLEIESMSV</sequence>
<gene>
    <name evidence="18" type="ORF">TIFTF001_001119</name>
</gene>
<keyword evidence="10 14" id="KW-0472">Membrane</keyword>
<evidence type="ECO:0000256" key="9">
    <source>
        <dbReference type="ARBA" id="ARBA00022989"/>
    </source>
</evidence>
<comment type="subcellular location">
    <subcellularLocation>
        <location evidence="1">Membrane</location>
        <topology evidence="1">Single-pass type I membrane protein</topology>
    </subcellularLocation>
</comment>
<dbReference type="GO" id="GO:0005886">
    <property type="term" value="C:plasma membrane"/>
    <property type="evidence" value="ECO:0007669"/>
    <property type="project" value="TreeGrafter"/>
</dbReference>
<dbReference type="GO" id="GO:0007166">
    <property type="term" value="P:cell surface receptor signaling pathway"/>
    <property type="evidence" value="ECO:0007669"/>
    <property type="project" value="InterPro"/>
</dbReference>
<dbReference type="InterPro" id="IPR056563">
    <property type="entry name" value="LysM3_LYK4_5"/>
</dbReference>
<dbReference type="SMART" id="SM00257">
    <property type="entry name" value="LysM"/>
    <property type="match status" value="3"/>
</dbReference>
<evidence type="ECO:0000256" key="7">
    <source>
        <dbReference type="ARBA" id="ARBA00022777"/>
    </source>
</evidence>
<dbReference type="SMART" id="SM00220">
    <property type="entry name" value="S_TKc"/>
    <property type="match status" value="1"/>
</dbReference>
<dbReference type="PROSITE" id="PS00108">
    <property type="entry name" value="PROTEIN_KINASE_ST"/>
    <property type="match status" value="1"/>
</dbReference>
<accession>A0AA88CQU3</accession>
<evidence type="ECO:0000256" key="15">
    <source>
        <dbReference type="SAM" id="SignalP"/>
    </source>
</evidence>
<dbReference type="InterPro" id="IPR018392">
    <property type="entry name" value="LysM"/>
</dbReference>
<feature type="transmembrane region" description="Helical" evidence="14">
    <location>
        <begin position="274"/>
        <end position="297"/>
    </location>
</feature>
<evidence type="ECO:0000313" key="19">
    <source>
        <dbReference type="Proteomes" id="UP001187192"/>
    </source>
</evidence>
<evidence type="ECO:0000256" key="8">
    <source>
        <dbReference type="ARBA" id="ARBA00022840"/>
    </source>
</evidence>
<dbReference type="Pfam" id="PF23472">
    <property type="entry name" value="LysM2_CERK1_LYK3_4_5"/>
    <property type="match status" value="1"/>
</dbReference>
<dbReference type="Pfam" id="PF23473">
    <property type="entry name" value="LysM3_LYK4_5"/>
    <property type="match status" value="1"/>
</dbReference>
<dbReference type="InterPro" id="IPR045274">
    <property type="entry name" value="WAK-like"/>
</dbReference>
<dbReference type="InterPro" id="IPR008271">
    <property type="entry name" value="Ser/Thr_kinase_AS"/>
</dbReference>
<evidence type="ECO:0000256" key="13">
    <source>
        <dbReference type="PROSITE-ProRule" id="PRU10141"/>
    </source>
</evidence>
<feature type="signal peptide" evidence="15">
    <location>
        <begin position="1"/>
        <end position="24"/>
    </location>
</feature>
<evidence type="ECO:0000256" key="11">
    <source>
        <dbReference type="ARBA" id="ARBA00047558"/>
    </source>
</evidence>
<dbReference type="GO" id="GO:0005524">
    <property type="term" value="F:ATP binding"/>
    <property type="evidence" value="ECO:0007669"/>
    <property type="project" value="UniProtKB-UniRule"/>
</dbReference>
<evidence type="ECO:0000259" key="17">
    <source>
        <dbReference type="PROSITE" id="PS51782"/>
    </source>
</evidence>
<evidence type="ECO:0000256" key="3">
    <source>
        <dbReference type="ARBA" id="ARBA00022679"/>
    </source>
</evidence>
<dbReference type="PANTHER" id="PTHR27005">
    <property type="entry name" value="WALL-ASSOCIATED RECEPTOR KINASE-LIKE 21"/>
    <property type="match status" value="1"/>
</dbReference>
<dbReference type="Pfam" id="PF00069">
    <property type="entry name" value="Pkinase"/>
    <property type="match status" value="1"/>
</dbReference>
<keyword evidence="5 15" id="KW-0732">Signal</keyword>
<dbReference type="Gene3D" id="1.10.510.10">
    <property type="entry name" value="Transferase(Phosphotransferase) domain 1"/>
    <property type="match status" value="1"/>
</dbReference>
<feature type="domain" description="Protein kinase" evidence="16">
    <location>
        <begin position="349"/>
        <end position="621"/>
    </location>
</feature>
<evidence type="ECO:0000256" key="2">
    <source>
        <dbReference type="ARBA" id="ARBA00022527"/>
    </source>
</evidence>
<dbReference type="Pfam" id="PF23446">
    <property type="entry name" value="LysM1_NFP_LYK"/>
    <property type="match status" value="1"/>
</dbReference>
<dbReference type="EMBL" id="BTGU01000001">
    <property type="protein sequence ID" value="GMN25962.1"/>
    <property type="molecule type" value="Genomic_DNA"/>
</dbReference>
<evidence type="ECO:0000256" key="12">
    <source>
        <dbReference type="ARBA" id="ARBA00047951"/>
    </source>
</evidence>
<evidence type="ECO:0000256" key="14">
    <source>
        <dbReference type="SAM" id="Phobius"/>
    </source>
</evidence>
<evidence type="ECO:0000313" key="18">
    <source>
        <dbReference type="EMBL" id="GMN25962.1"/>
    </source>
</evidence>
<dbReference type="PROSITE" id="PS00107">
    <property type="entry name" value="PROTEIN_KINASE_ATP"/>
    <property type="match status" value="1"/>
</dbReference>
<dbReference type="SUPFAM" id="SSF56112">
    <property type="entry name" value="Protein kinase-like (PK-like)"/>
    <property type="match status" value="1"/>
</dbReference>
<feature type="domain" description="LysM" evidence="17">
    <location>
        <begin position="185"/>
        <end position="229"/>
    </location>
</feature>
<dbReference type="InterPro" id="IPR056561">
    <property type="entry name" value="NFP_LYK_LysM1"/>
</dbReference>
<organism evidence="18 19">
    <name type="scientific">Ficus carica</name>
    <name type="common">Common fig</name>
    <dbReference type="NCBI Taxonomy" id="3494"/>
    <lineage>
        <taxon>Eukaryota</taxon>
        <taxon>Viridiplantae</taxon>
        <taxon>Streptophyta</taxon>
        <taxon>Embryophyta</taxon>
        <taxon>Tracheophyta</taxon>
        <taxon>Spermatophyta</taxon>
        <taxon>Magnoliopsida</taxon>
        <taxon>eudicotyledons</taxon>
        <taxon>Gunneridae</taxon>
        <taxon>Pentapetalae</taxon>
        <taxon>rosids</taxon>
        <taxon>fabids</taxon>
        <taxon>Rosales</taxon>
        <taxon>Moraceae</taxon>
        <taxon>Ficeae</taxon>
        <taxon>Ficus</taxon>
    </lineage>
</organism>
<keyword evidence="19" id="KW-1185">Reference proteome</keyword>
<name>A0AA88CQU3_FICCA</name>
<keyword evidence="7" id="KW-0418">Kinase</keyword>
<dbReference type="PROSITE" id="PS51782">
    <property type="entry name" value="LYSM"/>
    <property type="match status" value="1"/>
</dbReference>
<evidence type="ECO:0000256" key="10">
    <source>
        <dbReference type="ARBA" id="ARBA00023136"/>
    </source>
</evidence>
<comment type="catalytic activity">
    <reaction evidence="12">
        <text>L-threonyl-[protein] + ATP = O-phospho-L-threonyl-[protein] + ADP + H(+)</text>
        <dbReference type="Rhea" id="RHEA:46608"/>
        <dbReference type="Rhea" id="RHEA-COMP:11060"/>
        <dbReference type="Rhea" id="RHEA-COMP:11605"/>
        <dbReference type="ChEBI" id="CHEBI:15378"/>
        <dbReference type="ChEBI" id="CHEBI:30013"/>
        <dbReference type="ChEBI" id="CHEBI:30616"/>
        <dbReference type="ChEBI" id="CHEBI:61977"/>
        <dbReference type="ChEBI" id="CHEBI:456216"/>
    </reaction>
</comment>
<keyword evidence="8 13" id="KW-0067">ATP-binding</keyword>
<comment type="catalytic activity">
    <reaction evidence="11">
        <text>L-seryl-[protein] + ATP = O-phospho-L-seryl-[protein] + ADP + H(+)</text>
        <dbReference type="Rhea" id="RHEA:17989"/>
        <dbReference type="Rhea" id="RHEA-COMP:9863"/>
        <dbReference type="Rhea" id="RHEA-COMP:11604"/>
        <dbReference type="ChEBI" id="CHEBI:15378"/>
        <dbReference type="ChEBI" id="CHEBI:29999"/>
        <dbReference type="ChEBI" id="CHEBI:30616"/>
        <dbReference type="ChEBI" id="CHEBI:83421"/>
        <dbReference type="ChEBI" id="CHEBI:456216"/>
    </reaction>
</comment>
<dbReference type="InterPro" id="IPR036779">
    <property type="entry name" value="LysM_dom_sf"/>
</dbReference>
<keyword evidence="4 14" id="KW-0812">Transmembrane</keyword>
<dbReference type="InterPro" id="IPR000719">
    <property type="entry name" value="Prot_kinase_dom"/>
</dbReference>
<evidence type="ECO:0000259" key="16">
    <source>
        <dbReference type="PROSITE" id="PS50011"/>
    </source>
</evidence>
<protein>
    <submittedName>
        <fullName evidence="18">Uncharacterized protein</fullName>
    </submittedName>
</protein>
<dbReference type="InterPro" id="IPR011009">
    <property type="entry name" value="Kinase-like_dom_sf"/>
</dbReference>
<feature type="binding site" evidence="13">
    <location>
        <position position="377"/>
    </location>
    <ligand>
        <name>ATP</name>
        <dbReference type="ChEBI" id="CHEBI:30616"/>
    </ligand>
</feature>
<dbReference type="FunFam" id="1.10.510.10:FF:000084">
    <property type="entry name" value="Wall-associated receptor kinase 2"/>
    <property type="match status" value="1"/>
</dbReference>
<keyword evidence="6 13" id="KW-0547">Nucleotide-binding</keyword>
<feature type="chain" id="PRO_5041725606" evidence="15">
    <location>
        <begin position="25"/>
        <end position="671"/>
    </location>
</feature>
<evidence type="ECO:0000256" key="4">
    <source>
        <dbReference type="ARBA" id="ARBA00022692"/>
    </source>
</evidence>
<dbReference type="PANTHER" id="PTHR27005:SF537">
    <property type="entry name" value="LYSM TYPE RECEPTOR KINASE"/>
    <property type="match status" value="1"/>
</dbReference>
<comment type="caution">
    <text evidence="18">The sequence shown here is derived from an EMBL/GenBank/DDBJ whole genome shotgun (WGS) entry which is preliminary data.</text>
</comment>
<proteinExistence type="predicted"/>
<dbReference type="Proteomes" id="UP001187192">
    <property type="component" value="Unassembled WGS sequence"/>
</dbReference>
<dbReference type="AlphaFoldDB" id="A0AA88CQU3"/>
<dbReference type="Gramene" id="FCD_00017987-RA">
    <property type="protein sequence ID" value="FCD_00017987-RA:cds"/>
    <property type="gene ID" value="FCD_00017987"/>
</dbReference>
<dbReference type="SUPFAM" id="SSF54106">
    <property type="entry name" value="LysM domain"/>
    <property type="match status" value="1"/>
</dbReference>
<evidence type="ECO:0000256" key="5">
    <source>
        <dbReference type="ARBA" id="ARBA00022729"/>
    </source>
</evidence>
<dbReference type="GO" id="GO:0004674">
    <property type="term" value="F:protein serine/threonine kinase activity"/>
    <property type="evidence" value="ECO:0007669"/>
    <property type="project" value="UniProtKB-KW"/>
</dbReference>
<keyword evidence="9 14" id="KW-1133">Transmembrane helix</keyword>
<dbReference type="PROSITE" id="PS50011">
    <property type="entry name" value="PROTEIN_KINASE_DOM"/>
    <property type="match status" value="1"/>
</dbReference>
<dbReference type="CDD" id="cd14066">
    <property type="entry name" value="STKc_IRAK"/>
    <property type="match status" value="1"/>
</dbReference>
<keyword evidence="2" id="KW-0723">Serine/threonine-protein kinase</keyword>
<evidence type="ECO:0000256" key="6">
    <source>
        <dbReference type="ARBA" id="ARBA00022741"/>
    </source>
</evidence>
<dbReference type="InterPro" id="IPR017441">
    <property type="entry name" value="Protein_kinase_ATP_BS"/>
</dbReference>